<dbReference type="Proteomes" id="UP000681967">
    <property type="component" value="Unassembled WGS sequence"/>
</dbReference>
<accession>A0A8S3HNB1</accession>
<evidence type="ECO:0000313" key="5">
    <source>
        <dbReference type="Proteomes" id="UP000681720"/>
    </source>
</evidence>
<protein>
    <submittedName>
        <fullName evidence="4">Uncharacterized protein</fullName>
    </submittedName>
</protein>
<proteinExistence type="predicted"/>
<dbReference type="AlphaFoldDB" id="A0A8S3HNB1"/>
<organism evidence="4 5">
    <name type="scientific">Rotaria magnacalcarata</name>
    <dbReference type="NCBI Taxonomy" id="392030"/>
    <lineage>
        <taxon>Eukaryota</taxon>
        <taxon>Metazoa</taxon>
        <taxon>Spiralia</taxon>
        <taxon>Gnathifera</taxon>
        <taxon>Rotifera</taxon>
        <taxon>Eurotatoria</taxon>
        <taxon>Bdelloidea</taxon>
        <taxon>Philodinida</taxon>
        <taxon>Philodinidae</taxon>
        <taxon>Rotaria</taxon>
    </lineage>
</organism>
<feature type="compositionally biased region" description="Low complexity" evidence="1">
    <location>
        <begin position="14"/>
        <end position="33"/>
    </location>
</feature>
<evidence type="ECO:0000313" key="2">
    <source>
        <dbReference type="EMBL" id="CAF4748110.1"/>
    </source>
</evidence>
<sequence length="132" mass="14541">TSTISNHSVIPKRLSNSNSYTHSTHLTHTTTSISIQPPTSSIIRSDASKADLPYKHLAPLGVLSKIHAQTYGLSDSNYLSSTLGPLQGLPGAAQLDMNVSCLFMHELRHKYKHGEYEELQNISEEPIPETRC</sequence>
<feature type="non-terminal residue" evidence="4">
    <location>
        <position position="132"/>
    </location>
</feature>
<dbReference type="Proteomes" id="UP000676336">
    <property type="component" value="Unassembled WGS sequence"/>
</dbReference>
<dbReference type="EMBL" id="CAJOBJ010331483">
    <property type="protein sequence ID" value="CAF5183341.1"/>
    <property type="molecule type" value="Genomic_DNA"/>
</dbReference>
<dbReference type="EMBL" id="CAJOBH010233197">
    <property type="protein sequence ID" value="CAF5079475.1"/>
    <property type="molecule type" value="Genomic_DNA"/>
</dbReference>
<comment type="caution">
    <text evidence="4">The sequence shown here is derived from an EMBL/GenBank/DDBJ whole genome shotgun (WGS) entry which is preliminary data.</text>
</comment>
<feature type="region of interest" description="Disordered" evidence="1">
    <location>
        <begin position="13"/>
        <end position="33"/>
    </location>
</feature>
<dbReference type="Proteomes" id="UP000681720">
    <property type="component" value="Unassembled WGS sequence"/>
</dbReference>
<dbReference type="EMBL" id="CAJOBI010136522">
    <property type="protein sequence ID" value="CAF4748110.1"/>
    <property type="molecule type" value="Genomic_DNA"/>
</dbReference>
<evidence type="ECO:0000313" key="3">
    <source>
        <dbReference type="EMBL" id="CAF5079475.1"/>
    </source>
</evidence>
<reference evidence="4" key="1">
    <citation type="submission" date="2021-02" db="EMBL/GenBank/DDBJ databases">
        <authorList>
            <person name="Nowell W R."/>
        </authorList>
    </citation>
    <scope>NUCLEOTIDE SEQUENCE</scope>
</reference>
<evidence type="ECO:0000313" key="4">
    <source>
        <dbReference type="EMBL" id="CAF5183341.1"/>
    </source>
</evidence>
<name>A0A8S3HNB1_9BILA</name>
<gene>
    <name evidence="3" type="ORF">BYL167_LOCUS61736</name>
    <name evidence="4" type="ORF">GIL414_LOCUS70088</name>
    <name evidence="2" type="ORF">SMN809_LOCUS45005</name>
</gene>
<evidence type="ECO:0000256" key="1">
    <source>
        <dbReference type="SAM" id="MobiDB-lite"/>
    </source>
</evidence>